<dbReference type="EC" id="5.99.1.4" evidence="1"/>
<dbReference type="OrthoDB" id="5244108at2"/>
<comment type="catalytic activity">
    <reaction evidence="1">
        <text>2-hydroxychromene-2-carboxylate = (3E)-4-(2-hydroxyphenyl)-2-oxobut-3-enoate</text>
        <dbReference type="Rhea" id="RHEA:27401"/>
        <dbReference type="ChEBI" id="CHEBI:59350"/>
        <dbReference type="ChEBI" id="CHEBI:59353"/>
        <dbReference type="EC" id="5.99.1.4"/>
    </reaction>
</comment>
<dbReference type="AlphaFoldDB" id="A0A2M9G540"/>
<dbReference type="GO" id="GO:0018845">
    <property type="term" value="F:2-hydroxychromene-2-carboxylate isomerase activity"/>
    <property type="evidence" value="ECO:0007669"/>
    <property type="project" value="UniProtKB-UniRule"/>
</dbReference>
<dbReference type="GO" id="GO:0016491">
    <property type="term" value="F:oxidoreductase activity"/>
    <property type="evidence" value="ECO:0007669"/>
    <property type="project" value="InterPro"/>
</dbReference>
<evidence type="ECO:0000259" key="3">
    <source>
        <dbReference type="Pfam" id="PF01323"/>
    </source>
</evidence>
<dbReference type="PANTHER" id="PTHR42943">
    <property type="entry name" value="GLUTATHIONE S-TRANSFERASE KAPPA"/>
    <property type="match status" value="1"/>
</dbReference>
<keyword evidence="5" id="KW-1185">Reference proteome</keyword>
<dbReference type="RefSeq" id="WP_109794304.1">
    <property type="nucleotide sequence ID" value="NZ_PHIG01000018.1"/>
</dbReference>
<dbReference type="CDD" id="cd03022">
    <property type="entry name" value="DsbA_HCCA_Iso"/>
    <property type="match status" value="1"/>
</dbReference>
<sequence length="218" mass="25406">MTLDVDLFWSFRSPYSYLGMERYKAMVRHHDLVINVRPVYPIAIRDPGFFRQINPLWPRYLMRDVYRVAEYEGLPFDWPKPDPVVMDMKTRTIPKEQPYIHRLTRLGIEAVHRGRGLEFIDSVSRRIWGEGVENWHEGGHMAEAAERAGLDLADMERTIAGREAEYEAEIRANEDALEAAGHWGVPTLAFRGEPFFGQDRIDMCVWRMKQAGLKARAE</sequence>
<dbReference type="SUPFAM" id="SSF52833">
    <property type="entry name" value="Thioredoxin-like"/>
    <property type="match status" value="1"/>
</dbReference>
<dbReference type="Proteomes" id="UP000229498">
    <property type="component" value="Unassembled WGS sequence"/>
</dbReference>
<accession>A0A2M9G540</accession>
<comment type="similarity">
    <text evidence="1">Belongs to the GST superfamily. NadH family.</text>
</comment>
<proteinExistence type="inferred from homology"/>
<dbReference type="InterPro" id="IPR036249">
    <property type="entry name" value="Thioredoxin-like_sf"/>
</dbReference>
<protein>
    <recommendedName>
        <fullName evidence="1">2-hydroxychromene-2-carboxylate isomerase</fullName>
        <ecNumber evidence="1">5.99.1.4</ecNumber>
    </recommendedName>
</protein>
<gene>
    <name evidence="4" type="ORF">CVT23_05505</name>
</gene>
<feature type="active site" description="Nucleophile" evidence="2">
    <location>
        <position position="13"/>
    </location>
</feature>
<name>A0A2M9G540_9PROT</name>
<reference evidence="4 5" key="1">
    <citation type="submission" date="2017-11" db="EMBL/GenBank/DDBJ databases">
        <title>Draft genome sequence of Rhizobiales bacterium SY3-13.</title>
        <authorList>
            <person name="Sun C."/>
        </authorList>
    </citation>
    <scope>NUCLEOTIDE SEQUENCE [LARGE SCALE GENOMIC DNA]</scope>
    <source>
        <strain evidence="4 5">SY3-13</strain>
    </source>
</reference>
<dbReference type="PIRSF" id="PIRSF006386">
    <property type="entry name" value="HCCAis_GSTk"/>
    <property type="match status" value="1"/>
</dbReference>
<organism evidence="4 5">
    <name type="scientific">Minwuia thermotolerans</name>
    <dbReference type="NCBI Taxonomy" id="2056226"/>
    <lineage>
        <taxon>Bacteria</taxon>
        <taxon>Pseudomonadati</taxon>
        <taxon>Pseudomonadota</taxon>
        <taxon>Alphaproteobacteria</taxon>
        <taxon>Minwuiales</taxon>
        <taxon>Minwuiaceae</taxon>
        <taxon>Minwuia</taxon>
    </lineage>
</organism>
<dbReference type="GO" id="GO:1901170">
    <property type="term" value="P:naphthalene catabolic process"/>
    <property type="evidence" value="ECO:0007669"/>
    <property type="project" value="InterPro"/>
</dbReference>
<keyword evidence="1" id="KW-0413">Isomerase</keyword>
<feature type="domain" description="DSBA-like thioredoxin" evidence="3">
    <location>
        <begin position="5"/>
        <end position="204"/>
    </location>
</feature>
<evidence type="ECO:0000256" key="1">
    <source>
        <dbReference type="PIRNR" id="PIRNR006386"/>
    </source>
</evidence>
<dbReference type="PANTHER" id="PTHR42943:SF2">
    <property type="entry name" value="GLUTATHIONE S-TRANSFERASE KAPPA 1"/>
    <property type="match status" value="1"/>
</dbReference>
<dbReference type="InterPro" id="IPR044087">
    <property type="entry name" value="NahD-like"/>
</dbReference>
<evidence type="ECO:0000313" key="5">
    <source>
        <dbReference type="Proteomes" id="UP000229498"/>
    </source>
</evidence>
<dbReference type="EMBL" id="PHIG01000018">
    <property type="protein sequence ID" value="PJK30835.1"/>
    <property type="molecule type" value="Genomic_DNA"/>
</dbReference>
<dbReference type="InterPro" id="IPR051924">
    <property type="entry name" value="GST_Kappa/NadH"/>
</dbReference>
<dbReference type="InterPro" id="IPR014440">
    <property type="entry name" value="HCCAis_GSTk"/>
</dbReference>
<evidence type="ECO:0000256" key="2">
    <source>
        <dbReference type="PIRSR" id="PIRSR006386-1"/>
    </source>
</evidence>
<comment type="caution">
    <text evidence="4">The sequence shown here is derived from an EMBL/GenBank/DDBJ whole genome shotgun (WGS) entry which is preliminary data.</text>
</comment>
<dbReference type="Pfam" id="PF01323">
    <property type="entry name" value="DSBA"/>
    <property type="match status" value="1"/>
</dbReference>
<dbReference type="Gene3D" id="3.40.30.10">
    <property type="entry name" value="Glutaredoxin"/>
    <property type="match status" value="1"/>
</dbReference>
<dbReference type="InterPro" id="IPR001853">
    <property type="entry name" value="DSBA-like_thioredoxin_dom"/>
</dbReference>
<evidence type="ECO:0000313" key="4">
    <source>
        <dbReference type="EMBL" id="PJK30835.1"/>
    </source>
</evidence>